<dbReference type="PROSITE" id="PS50090">
    <property type="entry name" value="MYB_LIKE"/>
    <property type="match status" value="2"/>
</dbReference>
<dbReference type="PANTHER" id="PTHR47999:SF86">
    <property type="entry name" value="MYB-RELATED PROTEIN MYB4-LIKE"/>
    <property type="match status" value="1"/>
</dbReference>
<feature type="domain" description="Myb-like" evidence="9">
    <location>
        <begin position="64"/>
        <end position="114"/>
    </location>
</feature>
<dbReference type="Gene3D" id="1.10.10.60">
    <property type="entry name" value="Homeodomain-like"/>
    <property type="match status" value="2"/>
</dbReference>
<keyword evidence="6" id="KW-0804">Transcription</keyword>
<keyword evidence="5" id="KW-0010">Activator</keyword>
<evidence type="ECO:0000256" key="6">
    <source>
        <dbReference type="ARBA" id="ARBA00023163"/>
    </source>
</evidence>
<dbReference type="PROSITE" id="PS51294">
    <property type="entry name" value="HTH_MYB"/>
    <property type="match status" value="2"/>
</dbReference>
<gene>
    <name evidence="11" type="ORF">BVC80_209g89</name>
</gene>
<feature type="domain" description="HTH myb-type" evidence="10">
    <location>
        <begin position="11"/>
        <end position="63"/>
    </location>
</feature>
<keyword evidence="4" id="KW-0238">DNA-binding</keyword>
<dbReference type="OrthoDB" id="2143914at2759"/>
<evidence type="ECO:0000256" key="2">
    <source>
        <dbReference type="ARBA" id="ARBA00022737"/>
    </source>
</evidence>
<dbReference type="SUPFAM" id="SSF46689">
    <property type="entry name" value="Homeodomain-like"/>
    <property type="match status" value="1"/>
</dbReference>
<evidence type="ECO:0000256" key="3">
    <source>
        <dbReference type="ARBA" id="ARBA00023015"/>
    </source>
</evidence>
<evidence type="ECO:0000259" key="9">
    <source>
        <dbReference type="PROSITE" id="PS50090"/>
    </source>
</evidence>
<dbReference type="CDD" id="cd00167">
    <property type="entry name" value="SANT"/>
    <property type="match status" value="2"/>
</dbReference>
<evidence type="ECO:0000313" key="11">
    <source>
        <dbReference type="EMBL" id="OVA08362.1"/>
    </source>
</evidence>
<evidence type="ECO:0000256" key="5">
    <source>
        <dbReference type="ARBA" id="ARBA00023159"/>
    </source>
</evidence>
<evidence type="ECO:0000256" key="8">
    <source>
        <dbReference type="SAM" id="MobiDB-lite"/>
    </source>
</evidence>
<dbReference type="InParanoid" id="A0A200QD71"/>
<evidence type="ECO:0000256" key="7">
    <source>
        <dbReference type="ARBA" id="ARBA00023242"/>
    </source>
</evidence>
<organism evidence="11 12">
    <name type="scientific">Macleaya cordata</name>
    <name type="common">Five-seeded plume-poppy</name>
    <name type="synonym">Bocconia cordata</name>
    <dbReference type="NCBI Taxonomy" id="56857"/>
    <lineage>
        <taxon>Eukaryota</taxon>
        <taxon>Viridiplantae</taxon>
        <taxon>Streptophyta</taxon>
        <taxon>Embryophyta</taxon>
        <taxon>Tracheophyta</taxon>
        <taxon>Spermatophyta</taxon>
        <taxon>Magnoliopsida</taxon>
        <taxon>Ranunculales</taxon>
        <taxon>Papaveraceae</taxon>
        <taxon>Papaveroideae</taxon>
        <taxon>Macleaya</taxon>
    </lineage>
</organism>
<evidence type="ECO:0000256" key="1">
    <source>
        <dbReference type="ARBA" id="ARBA00004123"/>
    </source>
</evidence>
<dbReference type="Pfam" id="PF00249">
    <property type="entry name" value="Myb_DNA-binding"/>
    <property type="match status" value="2"/>
</dbReference>
<feature type="compositionally biased region" description="Basic residues" evidence="8">
    <location>
        <begin position="137"/>
        <end position="147"/>
    </location>
</feature>
<comment type="subcellular location">
    <subcellularLocation>
        <location evidence="1">Nucleus</location>
    </subcellularLocation>
</comment>
<feature type="region of interest" description="Disordered" evidence="8">
    <location>
        <begin position="123"/>
        <end position="157"/>
    </location>
</feature>
<keyword evidence="12" id="KW-1185">Reference proteome</keyword>
<accession>A0A200QD71</accession>
<dbReference type="InterPro" id="IPR017930">
    <property type="entry name" value="Myb_dom"/>
</dbReference>
<dbReference type="Proteomes" id="UP000195402">
    <property type="component" value="Unassembled WGS sequence"/>
</dbReference>
<feature type="compositionally biased region" description="Polar residues" evidence="8">
    <location>
        <begin position="123"/>
        <end position="134"/>
    </location>
</feature>
<dbReference type="GO" id="GO:0003677">
    <property type="term" value="F:DNA binding"/>
    <property type="evidence" value="ECO:0007669"/>
    <property type="project" value="UniProtKB-KW"/>
</dbReference>
<dbReference type="EMBL" id="MVGT01002328">
    <property type="protein sequence ID" value="OVA08362.1"/>
    <property type="molecule type" value="Genomic_DNA"/>
</dbReference>
<dbReference type="FunFam" id="1.10.10.60:FF:000001">
    <property type="entry name" value="MYB-related transcription factor"/>
    <property type="match status" value="1"/>
</dbReference>
<dbReference type="InterPro" id="IPR009057">
    <property type="entry name" value="Homeodomain-like_sf"/>
</dbReference>
<keyword evidence="3" id="KW-0805">Transcription regulation</keyword>
<dbReference type="SMART" id="SM00717">
    <property type="entry name" value="SANT"/>
    <property type="match status" value="2"/>
</dbReference>
<feature type="domain" description="Myb-like" evidence="9">
    <location>
        <begin position="11"/>
        <end position="63"/>
    </location>
</feature>
<dbReference type="STRING" id="56857.A0A200QD71"/>
<reference evidence="11 12" key="1">
    <citation type="journal article" date="2017" name="Mol. Plant">
        <title>The Genome of Medicinal Plant Macleaya cordata Provides New Insights into Benzylisoquinoline Alkaloids Metabolism.</title>
        <authorList>
            <person name="Liu X."/>
            <person name="Liu Y."/>
            <person name="Huang P."/>
            <person name="Ma Y."/>
            <person name="Qing Z."/>
            <person name="Tang Q."/>
            <person name="Cao H."/>
            <person name="Cheng P."/>
            <person name="Zheng Y."/>
            <person name="Yuan Z."/>
            <person name="Zhou Y."/>
            <person name="Liu J."/>
            <person name="Tang Z."/>
            <person name="Zhuo Y."/>
            <person name="Zhang Y."/>
            <person name="Yu L."/>
            <person name="Huang J."/>
            <person name="Yang P."/>
            <person name="Peng Q."/>
            <person name="Zhang J."/>
            <person name="Jiang W."/>
            <person name="Zhang Z."/>
            <person name="Lin K."/>
            <person name="Ro D.K."/>
            <person name="Chen X."/>
            <person name="Xiong X."/>
            <person name="Shang Y."/>
            <person name="Huang S."/>
            <person name="Zeng J."/>
        </authorList>
    </citation>
    <scope>NUCLEOTIDE SEQUENCE [LARGE SCALE GENOMIC DNA]</scope>
    <source>
        <strain evidence="12">cv. BLH2017</strain>
        <tissue evidence="11">Root</tissue>
    </source>
</reference>
<keyword evidence="7" id="KW-0539">Nucleus</keyword>
<keyword evidence="2" id="KW-0677">Repeat</keyword>
<name>A0A200QD71_MACCD</name>
<evidence type="ECO:0000256" key="4">
    <source>
        <dbReference type="ARBA" id="ARBA00023125"/>
    </source>
</evidence>
<sequence length="269" mass="31113">MVGGSSNCCSKEGLHRGAWTDFEDKILTDYIKIHGEGRWRKLPQRAGLKRCCKSCRLRWLNYLKPEIKRGNISADEEDLIIRLHKLLGNRWSLIAGRLPGRTDNEIKNYWNTTLEKKVQCRSGSNSTSISNLTCKHSNNKPKKKKKLTNSPSSRETPTLSAIIIKPADMVHESELSESIRCNPVVQVQEPYKVEPHDDMNNITIENQTEVEPVLSIVREEENNWFDFMMDLNIGELYKYDLPDFNFSDHHDQFHDLDNLTWIEADNNAN</sequence>
<dbReference type="AlphaFoldDB" id="A0A200QD71"/>
<dbReference type="InterPro" id="IPR001005">
    <property type="entry name" value="SANT/Myb"/>
</dbReference>
<dbReference type="OMA" id="LEMPIAC"/>
<dbReference type="InterPro" id="IPR015495">
    <property type="entry name" value="Myb_TF_plants"/>
</dbReference>
<dbReference type="FunFam" id="1.10.10.60:FF:000302">
    <property type="entry name" value="Transcription factor TT2"/>
    <property type="match status" value="1"/>
</dbReference>
<protein>
    <submittedName>
        <fullName evidence="11">SANT/Myb domain</fullName>
    </submittedName>
</protein>
<evidence type="ECO:0000259" key="10">
    <source>
        <dbReference type="PROSITE" id="PS51294"/>
    </source>
</evidence>
<feature type="domain" description="HTH myb-type" evidence="10">
    <location>
        <begin position="64"/>
        <end position="118"/>
    </location>
</feature>
<evidence type="ECO:0000313" key="12">
    <source>
        <dbReference type="Proteomes" id="UP000195402"/>
    </source>
</evidence>
<comment type="caution">
    <text evidence="11">The sequence shown here is derived from an EMBL/GenBank/DDBJ whole genome shotgun (WGS) entry which is preliminary data.</text>
</comment>
<proteinExistence type="predicted"/>
<dbReference type="GO" id="GO:0005634">
    <property type="term" value="C:nucleus"/>
    <property type="evidence" value="ECO:0007669"/>
    <property type="project" value="UniProtKB-SubCell"/>
</dbReference>
<dbReference type="PANTHER" id="PTHR47999">
    <property type="entry name" value="TRANSCRIPTION FACTOR MYB8-RELATED-RELATED"/>
    <property type="match status" value="1"/>
</dbReference>